<feature type="transmembrane region" description="Helical" evidence="8">
    <location>
        <begin position="76"/>
        <end position="97"/>
    </location>
</feature>
<proteinExistence type="inferred from homology"/>
<dbReference type="GO" id="GO:0005886">
    <property type="term" value="C:plasma membrane"/>
    <property type="evidence" value="ECO:0007669"/>
    <property type="project" value="UniProtKB-SubCell"/>
</dbReference>
<keyword evidence="4" id="KW-1003">Cell membrane</keyword>
<feature type="transmembrane region" description="Helical" evidence="8">
    <location>
        <begin position="12"/>
        <end position="35"/>
    </location>
</feature>
<evidence type="ECO:0000256" key="4">
    <source>
        <dbReference type="ARBA" id="ARBA00022475"/>
    </source>
</evidence>
<dbReference type="AlphaFoldDB" id="A0A2X3CJ86"/>
<evidence type="ECO:0000256" key="5">
    <source>
        <dbReference type="ARBA" id="ARBA00022692"/>
    </source>
</evidence>
<evidence type="ECO:0000313" key="9">
    <source>
        <dbReference type="EMBL" id="SQC12751.1"/>
    </source>
</evidence>
<dbReference type="PANTHER" id="PTHR30472:SF25">
    <property type="entry name" value="ABC TRANSPORTER PERMEASE PROTEIN MJ0876-RELATED"/>
    <property type="match status" value="1"/>
</dbReference>
<keyword evidence="5 8" id="KW-0812">Transmembrane</keyword>
<dbReference type="Pfam" id="PF01032">
    <property type="entry name" value="FecCD"/>
    <property type="match status" value="1"/>
</dbReference>
<evidence type="ECO:0000256" key="1">
    <source>
        <dbReference type="ARBA" id="ARBA00004651"/>
    </source>
</evidence>
<comment type="similarity">
    <text evidence="2">Belongs to the binding-protein-dependent transport system permease family. FecCD subfamily.</text>
</comment>
<keyword evidence="3" id="KW-0813">Transport</keyword>
<keyword evidence="7 8" id="KW-0472">Membrane</keyword>
<dbReference type="InterPro" id="IPR037294">
    <property type="entry name" value="ABC_BtuC-like"/>
</dbReference>
<dbReference type="Gene3D" id="1.10.3470.10">
    <property type="entry name" value="ABC transporter involved in vitamin B12 uptake, BtuC"/>
    <property type="match status" value="1"/>
</dbReference>
<evidence type="ECO:0000313" key="10">
    <source>
        <dbReference type="Proteomes" id="UP000250675"/>
    </source>
</evidence>
<name>A0A2X3CJ86_KLEPN</name>
<evidence type="ECO:0000256" key="6">
    <source>
        <dbReference type="ARBA" id="ARBA00022989"/>
    </source>
</evidence>
<dbReference type="EMBL" id="UASO01000003">
    <property type="protein sequence ID" value="SQC12751.1"/>
    <property type="molecule type" value="Genomic_DNA"/>
</dbReference>
<reference evidence="9 10" key="1">
    <citation type="submission" date="2018-06" db="EMBL/GenBank/DDBJ databases">
        <authorList>
            <consortium name="Pathogen Informatics"/>
            <person name="Doyle S."/>
        </authorList>
    </citation>
    <scope>NUCLEOTIDE SEQUENCE [LARGE SCALE GENOMIC DNA]</scope>
    <source>
        <strain evidence="9 10">NCTC9645</strain>
    </source>
</reference>
<dbReference type="InterPro" id="IPR000522">
    <property type="entry name" value="ABC_transptr_permease_BtuC"/>
</dbReference>
<keyword evidence="6 8" id="KW-1133">Transmembrane helix</keyword>
<comment type="subcellular location">
    <subcellularLocation>
        <location evidence="1">Cell membrane</location>
        <topology evidence="1">Multi-pass membrane protein</topology>
    </subcellularLocation>
</comment>
<evidence type="ECO:0000256" key="2">
    <source>
        <dbReference type="ARBA" id="ARBA00007935"/>
    </source>
</evidence>
<protein>
    <submittedName>
        <fullName evidence="9">ABC transporter permease</fullName>
    </submittedName>
</protein>
<evidence type="ECO:0000256" key="8">
    <source>
        <dbReference type="SAM" id="Phobius"/>
    </source>
</evidence>
<gene>
    <name evidence="9" type="ORF">NCTC9645_01000</name>
</gene>
<dbReference type="GO" id="GO:0022857">
    <property type="term" value="F:transmembrane transporter activity"/>
    <property type="evidence" value="ECO:0007669"/>
    <property type="project" value="InterPro"/>
</dbReference>
<dbReference type="SUPFAM" id="SSF81345">
    <property type="entry name" value="ABC transporter involved in vitamin B12 uptake, BtuC"/>
    <property type="match status" value="1"/>
</dbReference>
<dbReference type="PANTHER" id="PTHR30472">
    <property type="entry name" value="FERRIC ENTEROBACTIN TRANSPORT SYSTEM PERMEASE PROTEIN"/>
    <property type="match status" value="1"/>
</dbReference>
<organism evidence="9 10">
    <name type="scientific">Klebsiella pneumoniae</name>
    <dbReference type="NCBI Taxonomy" id="573"/>
    <lineage>
        <taxon>Bacteria</taxon>
        <taxon>Pseudomonadati</taxon>
        <taxon>Pseudomonadota</taxon>
        <taxon>Gammaproteobacteria</taxon>
        <taxon>Enterobacterales</taxon>
        <taxon>Enterobacteriaceae</taxon>
        <taxon>Klebsiella/Raoultella group</taxon>
        <taxon>Klebsiella</taxon>
        <taxon>Klebsiella pneumoniae complex</taxon>
    </lineage>
</organism>
<accession>A0A2X3CJ86</accession>
<dbReference type="Proteomes" id="UP000250675">
    <property type="component" value="Unassembled WGS sequence"/>
</dbReference>
<evidence type="ECO:0000256" key="7">
    <source>
        <dbReference type="ARBA" id="ARBA00023136"/>
    </source>
</evidence>
<evidence type="ECO:0000256" key="3">
    <source>
        <dbReference type="ARBA" id="ARBA00022448"/>
    </source>
</evidence>
<sequence>MSVAAIETRRSILLTGWCVLAAIVLALVIAVGVSVGELAIPLQNVFYAISNRTGLTAEPLNRIYESVIWDFRLSRALVAACCGAGLAICGVVLQSLLKNALAEPYVSASPPGPPPVRCRSWCWALALAQFPSRQAPLPGPSPPSPLSPC</sequence>